<keyword evidence="3" id="KW-1185">Reference proteome</keyword>
<dbReference type="InterPro" id="IPR007607">
    <property type="entry name" value="BacA/B"/>
</dbReference>
<sequence length="140" mass="14745">MLSKKNKKESIVDRNSSNRNVIGKGTKITGDLISEGDFRIDGEFEGTLNTKGRVIIGKDGFINGTVQCTNADVEGKFSGEFNVSDTLTAKSSCYITGNVIVGQLATEPGASFNATCNMKGAIKELAKGSSDDKKGKQASA</sequence>
<dbReference type="Proteomes" id="UP000294564">
    <property type="component" value="Unassembled WGS sequence"/>
</dbReference>
<evidence type="ECO:0000313" key="3">
    <source>
        <dbReference type="Proteomes" id="UP000294564"/>
    </source>
</evidence>
<dbReference type="OrthoDB" id="5432602at2"/>
<protein>
    <submittedName>
        <fullName evidence="2">Cytoskeletal protein CcmA (Bactofilin family)</fullName>
    </submittedName>
</protein>
<dbReference type="AlphaFoldDB" id="A0A4R2NRC8"/>
<accession>A0A4R2NRC8</accession>
<organism evidence="2 3">
    <name type="scientific">Tenacibaculum skagerrakense</name>
    <dbReference type="NCBI Taxonomy" id="186571"/>
    <lineage>
        <taxon>Bacteria</taxon>
        <taxon>Pseudomonadati</taxon>
        <taxon>Bacteroidota</taxon>
        <taxon>Flavobacteriia</taxon>
        <taxon>Flavobacteriales</taxon>
        <taxon>Flavobacteriaceae</taxon>
        <taxon>Tenacibaculum</taxon>
    </lineage>
</organism>
<dbReference type="RefSeq" id="WP_132795172.1">
    <property type="nucleotide sequence ID" value="NZ_SLXM01000007.1"/>
</dbReference>
<evidence type="ECO:0000256" key="1">
    <source>
        <dbReference type="ARBA" id="ARBA00044755"/>
    </source>
</evidence>
<dbReference type="PANTHER" id="PTHR35024:SF4">
    <property type="entry name" value="POLYMER-FORMING CYTOSKELETAL PROTEIN"/>
    <property type="match status" value="1"/>
</dbReference>
<reference evidence="2 3" key="1">
    <citation type="submission" date="2019-03" db="EMBL/GenBank/DDBJ databases">
        <title>Genomic Encyclopedia of Type Strains, Phase IV (KMG-IV): sequencing the most valuable type-strain genomes for metagenomic binning, comparative biology and taxonomic classification.</title>
        <authorList>
            <person name="Goeker M."/>
        </authorList>
    </citation>
    <scope>NUCLEOTIDE SEQUENCE [LARGE SCALE GENOMIC DNA]</scope>
    <source>
        <strain evidence="2 3">DSM 14836</strain>
    </source>
</reference>
<comment type="similarity">
    <text evidence="1">Belongs to the bactofilin family.</text>
</comment>
<evidence type="ECO:0000313" key="2">
    <source>
        <dbReference type="EMBL" id="TCP23895.1"/>
    </source>
</evidence>
<dbReference type="PANTHER" id="PTHR35024">
    <property type="entry name" value="HYPOTHETICAL CYTOSOLIC PROTEIN"/>
    <property type="match status" value="1"/>
</dbReference>
<dbReference type="EMBL" id="SLXM01000007">
    <property type="protein sequence ID" value="TCP23895.1"/>
    <property type="molecule type" value="Genomic_DNA"/>
</dbReference>
<gene>
    <name evidence="2" type="ORF">EV195_10760</name>
</gene>
<proteinExistence type="inferred from homology"/>
<dbReference type="Pfam" id="PF04519">
    <property type="entry name" value="Bactofilin"/>
    <property type="match status" value="1"/>
</dbReference>
<name>A0A4R2NRC8_9FLAO</name>
<comment type="caution">
    <text evidence="2">The sequence shown here is derived from an EMBL/GenBank/DDBJ whole genome shotgun (WGS) entry which is preliminary data.</text>
</comment>